<dbReference type="PANTHER" id="PTHR14187">
    <property type="entry name" value="ALPHA KINASE/ELONGATION FACTOR 2 KINASE"/>
    <property type="match status" value="1"/>
</dbReference>
<dbReference type="InterPro" id="IPR043129">
    <property type="entry name" value="ATPase_NBD"/>
</dbReference>
<reference evidence="1 2" key="1">
    <citation type="submission" date="2024-11" db="EMBL/GenBank/DDBJ databases">
        <title>Chromosome-level genome assembly of the freshwater bivalve Anodonta woodiana.</title>
        <authorList>
            <person name="Chen X."/>
        </authorList>
    </citation>
    <scope>NUCLEOTIDE SEQUENCE [LARGE SCALE GENOMIC DNA]</scope>
    <source>
        <strain evidence="1">MN2024</strain>
        <tissue evidence="1">Gills</tissue>
    </source>
</reference>
<evidence type="ECO:0000313" key="1">
    <source>
        <dbReference type="EMBL" id="KAL3878676.1"/>
    </source>
</evidence>
<sequence length="493" mass="55567">MISKEDKLLVAAIDLGTVYSGYAFVYKHEDFSKIKFNPAWSCGSLLSCKCPTCVLFDENKNFDSFGYEAEDKYSCLKYDNMHEKWYYFRRFKMSLHERKADIDSGSLTLALEPEAASMYCQLLIEKFSGSNRLTSNKYMILDIGAITTEITVYEKQADGSLRELHEPTGGAWGGTKVDEAFHQMLIKIVGAKTFKKFCDTQSDDHKDLLRELELKKRTITPVSDNKITVRMPISLTSLYEKECGKKIADAIKETSFKDKMIWTGDKARIEADLIKGLFKECTDGVTGCVRELLQKPEIADVNTFVMVGGFSESPMMQAAVKDAFPNAKIIIPADAGQAVLKGAVVSGREPMKIASRIAKFTYGINISPPFDSTLHPQEKRVVVGGKERCKDVFKKYIQKGESIKIGERRSGKHVSLKTNQKELLLKIYASATKDPKFITDPGCEYLGRLIVKLPKAQNIFKVNVDMMFGQTELLVEAEEETSKQKFTSYFDFL</sequence>
<dbReference type="PANTHER" id="PTHR14187:SF5">
    <property type="entry name" value="HEAT SHOCK 70 KDA PROTEIN 12A"/>
    <property type="match status" value="1"/>
</dbReference>
<dbReference type="Gene3D" id="3.90.640.10">
    <property type="entry name" value="Actin, Chain A, domain 4"/>
    <property type="match status" value="1"/>
</dbReference>
<keyword evidence="2" id="KW-1185">Reference proteome</keyword>
<dbReference type="Proteomes" id="UP001634394">
    <property type="component" value="Unassembled WGS sequence"/>
</dbReference>
<dbReference type="Gene3D" id="3.30.420.40">
    <property type="match status" value="2"/>
</dbReference>
<evidence type="ECO:0000313" key="2">
    <source>
        <dbReference type="Proteomes" id="UP001634394"/>
    </source>
</evidence>
<name>A0ABD3WXI4_SINWO</name>
<comment type="caution">
    <text evidence="1">The sequence shown here is derived from an EMBL/GenBank/DDBJ whole genome shotgun (WGS) entry which is preliminary data.</text>
</comment>
<gene>
    <name evidence="1" type="ORF">ACJMK2_031007</name>
</gene>
<protein>
    <submittedName>
        <fullName evidence="1">Uncharacterized protein</fullName>
    </submittedName>
</protein>
<dbReference type="AlphaFoldDB" id="A0ABD3WXI4"/>
<dbReference type="EMBL" id="JBJQND010000004">
    <property type="protein sequence ID" value="KAL3878676.1"/>
    <property type="molecule type" value="Genomic_DNA"/>
</dbReference>
<proteinExistence type="predicted"/>
<organism evidence="1 2">
    <name type="scientific">Sinanodonta woodiana</name>
    <name type="common">Chinese pond mussel</name>
    <name type="synonym">Anodonta woodiana</name>
    <dbReference type="NCBI Taxonomy" id="1069815"/>
    <lineage>
        <taxon>Eukaryota</taxon>
        <taxon>Metazoa</taxon>
        <taxon>Spiralia</taxon>
        <taxon>Lophotrochozoa</taxon>
        <taxon>Mollusca</taxon>
        <taxon>Bivalvia</taxon>
        <taxon>Autobranchia</taxon>
        <taxon>Heteroconchia</taxon>
        <taxon>Palaeoheterodonta</taxon>
        <taxon>Unionida</taxon>
        <taxon>Unionoidea</taxon>
        <taxon>Unionidae</taxon>
        <taxon>Unioninae</taxon>
        <taxon>Sinanodonta</taxon>
    </lineage>
</organism>
<dbReference type="SUPFAM" id="SSF53067">
    <property type="entry name" value="Actin-like ATPase domain"/>
    <property type="match status" value="1"/>
</dbReference>
<accession>A0ABD3WXI4</accession>